<dbReference type="EMBL" id="CAIX01000002">
    <property type="protein sequence ID" value="CCI39469.1"/>
    <property type="molecule type" value="Genomic_DNA"/>
</dbReference>
<feature type="chain" id="PRO_5001529142" evidence="1">
    <location>
        <begin position="19"/>
        <end position="415"/>
    </location>
</feature>
<keyword evidence="1" id="KW-0732">Signal</keyword>
<evidence type="ECO:0000313" key="2">
    <source>
        <dbReference type="EMBL" id="CCI39469.1"/>
    </source>
</evidence>
<dbReference type="AlphaFoldDB" id="A0A024FY14"/>
<name>A0A024FY14_9STRA</name>
<protein>
    <submittedName>
        <fullName evidence="2">Uncharacterized protein</fullName>
    </submittedName>
</protein>
<proteinExistence type="predicted"/>
<dbReference type="Proteomes" id="UP000053237">
    <property type="component" value="Unassembled WGS sequence"/>
</dbReference>
<sequence length="415" mass="46448">MRGSGFGLLSMLLYAVSAKAGFLNLRPDANIVLFISASRYDALALSLLLSQFESDVAFIGLCGGIPHHDKVALPDLQFIHGMTRSRIPIFELIGEKASDGQSALTSVEREELVEVLRSGGLKKTVMVFSYVHILKEFFDDQNTHHYIERIYIPNIENYQKLVNIYQSLELISFASSLEQKCVQTLSHGANFPNPQSSALEKHALTPSIMLKQEDIDFENDYINAACSFPVFVVMSYGLNLGLLQKLGSDLMSTNIFEFDAEKPRNQLVTLYTEMQVSNHILVLDEWISHSIKDIPPRGVPPDQVHNLIFMAQGDRALRQVVETFPVFTVPLSLEHAKTDDPSSAMNLFDLSSSLSLMMDDVLRLYETCDAIINPRVAKHGPGYLLLDAKLNAYASKIDAIEKGLANMRKRKYDDI</sequence>
<gene>
    <name evidence="2" type="ORF">BN9_002520</name>
</gene>
<accession>A0A024FY14</accession>
<comment type="caution">
    <text evidence="2">The sequence shown here is derived from an EMBL/GenBank/DDBJ whole genome shotgun (WGS) entry which is preliminary data.</text>
</comment>
<dbReference type="InParanoid" id="A0A024FY14"/>
<feature type="signal peptide" evidence="1">
    <location>
        <begin position="1"/>
        <end position="18"/>
    </location>
</feature>
<organism evidence="2 3">
    <name type="scientific">Albugo candida</name>
    <dbReference type="NCBI Taxonomy" id="65357"/>
    <lineage>
        <taxon>Eukaryota</taxon>
        <taxon>Sar</taxon>
        <taxon>Stramenopiles</taxon>
        <taxon>Oomycota</taxon>
        <taxon>Peronosporomycetes</taxon>
        <taxon>Albuginales</taxon>
        <taxon>Albuginaceae</taxon>
        <taxon>Albugo</taxon>
    </lineage>
</organism>
<reference evidence="2 3" key="1">
    <citation type="submission" date="2012-05" db="EMBL/GenBank/DDBJ databases">
        <title>Recombination and specialization in a pathogen metapopulation.</title>
        <authorList>
            <person name="Gardiner A."/>
            <person name="Kemen E."/>
            <person name="Schultz-Larsen T."/>
            <person name="MacLean D."/>
            <person name="Van Oosterhout C."/>
            <person name="Jones J.D.G."/>
        </authorList>
    </citation>
    <scope>NUCLEOTIDE SEQUENCE [LARGE SCALE GENOMIC DNA]</scope>
    <source>
        <strain evidence="2 3">Ac Nc2</strain>
    </source>
</reference>
<evidence type="ECO:0000256" key="1">
    <source>
        <dbReference type="SAM" id="SignalP"/>
    </source>
</evidence>
<keyword evidence="3" id="KW-1185">Reference proteome</keyword>
<evidence type="ECO:0000313" key="3">
    <source>
        <dbReference type="Proteomes" id="UP000053237"/>
    </source>
</evidence>